<dbReference type="KEGG" id="afl:Aflv_2259"/>
<protein>
    <submittedName>
        <fullName evidence="1">Uncharacterized protein</fullName>
    </submittedName>
</protein>
<gene>
    <name evidence="1" type="ordered locus">Aflv_2259</name>
</gene>
<evidence type="ECO:0000313" key="2">
    <source>
        <dbReference type="Proteomes" id="UP000000742"/>
    </source>
</evidence>
<dbReference type="Proteomes" id="UP000000742">
    <property type="component" value="Chromosome"/>
</dbReference>
<evidence type="ECO:0000313" key="1">
    <source>
        <dbReference type="EMBL" id="ACJ34616.1"/>
    </source>
</evidence>
<accession>B7GKW6</accession>
<dbReference type="AlphaFoldDB" id="B7GKW6"/>
<dbReference type="HOGENOM" id="CLU_3362882_0_0_9"/>
<dbReference type="EMBL" id="CP000922">
    <property type="protein sequence ID" value="ACJ34616.1"/>
    <property type="molecule type" value="Genomic_DNA"/>
</dbReference>
<organism evidence="1 2">
    <name type="scientific">Anoxybacillus flavithermus (strain DSM 21510 / WK1)</name>
    <dbReference type="NCBI Taxonomy" id="491915"/>
    <lineage>
        <taxon>Bacteria</taxon>
        <taxon>Bacillati</taxon>
        <taxon>Bacillota</taxon>
        <taxon>Bacilli</taxon>
        <taxon>Bacillales</taxon>
        <taxon>Anoxybacillaceae</taxon>
        <taxon>Anoxybacillus</taxon>
    </lineage>
</organism>
<proteinExistence type="predicted"/>
<name>B7GKW6_ANOFW</name>
<reference evidence="1 2" key="1">
    <citation type="journal article" date="2008" name="Genome Biol.">
        <title>Encapsulated in silica: genome, proteome and physiology of the thermophilic bacterium Anoxybacillus flavithermus WK1.</title>
        <authorList>
            <person name="Saw J.H."/>
            <person name="Mountain B.W."/>
            <person name="Feng L."/>
            <person name="Omelchenko M.V."/>
            <person name="Hou S."/>
            <person name="Saito J.A."/>
            <person name="Stott M.B."/>
            <person name="Li D."/>
            <person name="Zhao G."/>
            <person name="Wu J."/>
            <person name="Galperin M.Y."/>
            <person name="Koonin E.V."/>
            <person name="Makarova K.S."/>
            <person name="Wolf Y.I."/>
            <person name="Rigden D.J."/>
            <person name="Dunfield P.F."/>
            <person name="Wang L."/>
            <person name="Alam M."/>
        </authorList>
    </citation>
    <scope>NUCLEOTIDE SEQUENCE [LARGE SCALE GENOMIC DNA]</scope>
    <source>
        <strain evidence="2">DSM 21510 / WK1</strain>
    </source>
</reference>
<sequence>MIDGQVDNMSSAPTPKHQAVQRELMTEFNLYFRLI</sequence>